<evidence type="ECO:0000256" key="2">
    <source>
        <dbReference type="SAM" id="Phobius"/>
    </source>
</evidence>
<sequence>MWDELELDPEKIPLFKLIFHVGQIIFAFVLWCMEIAIFRHPTSRIVGKNGWTFAVFFLTIPAWIYLIGAPRFPRTRRAAKPQVMLAIDILFTIIWLSAWATQAAYNTENLCGEVCGISKAIVAFGVFVFLFFCVTSFLSIWTLKYYKWNNRLPGYDKGQAGESNDIDPDKAAFSLAPHDEEAYAPVHMNDHDQDSDRDTRHEIDTSYGGARSDYSDPYGGAPSTIGPAGGSTVSGYADNPFRTQNENPFDDTYSNSGRVSAAGSRYAAPSAADDYDDGRTTPARFPQANYDHLHR</sequence>
<feature type="compositionally biased region" description="Polar residues" evidence="1">
    <location>
        <begin position="241"/>
        <end position="258"/>
    </location>
</feature>
<feature type="compositionally biased region" description="Basic and acidic residues" evidence="1">
    <location>
        <begin position="188"/>
        <end position="204"/>
    </location>
</feature>
<dbReference type="AlphaFoldDB" id="A0AAN6WP55"/>
<comment type="caution">
    <text evidence="3">The sequence shown here is derived from an EMBL/GenBank/DDBJ whole genome shotgun (WGS) entry which is preliminary data.</text>
</comment>
<dbReference type="Proteomes" id="UP001302126">
    <property type="component" value="Unassembled WGS sequence"/>
</dbReference>
<name>A0AAN6WP55_9PEZI</name>
<keyword evidence="2" id="KW-1133">Transmembrane helix</keyword>
<keyword evidence="4" id="KW-1185">Reference proteome</keyword>
<feature type="transmembrane region" description="Helical" evidence="2">
    <location>
        <begin position="120"/>
        <end position="143"/>
    </location>
</feature>
<feature type="transmembrane region" description="Helical" evidence="2">
    <location>
        <begin position="17"/>
        <end position="38"/>
    </location>
</feature>
<evidence type="ECO:0008006" key="5">
    <source>
        <dbReference type="Google" id="ProtNLM"/>
    </source>
</evidence>
<keyword evidence="2" id="KW-0472">Membrane</keyword>
<dbReference type="PANTHER" id="PTHR37451">
    <property type="entry name" value="MARVEL DOMAIN"/>
    <property type="match status" value="1"/>
</dbReference>
<proteinExistence type="predicted"/>
<evidence type="ECO:0000313" key="4">
    <source>
        <dbReference type="Proteomes" id="UP001302126"/>
    </source>
</evidence>
<dbReference type="EMBL" id="MU864458">
    <property type="protein sequence ID" value="KAK4185203.1"/>
    <property type="molecule type" value="Genomic_DNA"/>
</dbReference>
<organism evidence="3 4">
    <name type="scientific">Podospora australis</name>
    <dbReference type="NCBI Taxonomy" id="1536484"/>
    <lineage>
        <taxon>Eukaryota</taxon>
        <taxon>Fungi</taxon>
        <taxon>Dikarya</taxon>
        <taxon>Ascomycota</taxon>
        <taxon>Pezizomycotina</taxon>
        <taxon>Sordariomycetes</taxon>
        <taxon>Sordariomycetidae</taxon>
        <taxon>Sordariales</taxon>
        <taxon>Podosporaceae</taxon>
        <taxon>Podospora</taxon>
    </lineage>
</organism>
<evidence type="ECO:0000256" key="1">
    <source>
        <dbReference type="SAM" id="MobiDB-lite"/>
    </source>
</evidence>
<feature type="region of interest" description="Disordered" evidence="1">
    <location>
        <begin position="187"/>
        <end position="295"/>
    </location>
</feature>
<keyword evidence="2" id="KW-0812">Transmembrane</keyword>
<dbReference type="PANTHER" id="PTHR37451:SF3">
    <property type="entry name" value="MARVEL DOMAIN-CONTAINING PROTEIN"/>
    <property type="match status" value="1"/>
</dbReference>
<feature type="transmembrane region" description="Helical" evidence="2">
    <location>
        <begin position="50"/>
        <end position="69"/>
    </location>
</feature>
<feature type="transmembrane region" description="Helical" evidence="2">
    <location>
        <begin position="81"/>
        <end position="100"/>
    </location>
</feature>
<reference evidence="3" key="1">
    <citation type="journal article" date="2023" name="Mol. Phylogenet. Evol.">
        <title>Genome-scale phylogeny and comparative genomics of the fungal order Sordariales.</title>
        <authorList>
            <person name="Hensen N."/>
            <person name="Bonometti L."/>
            <person name="Westerberg I."/>
            <person name="Brannstrom I.O."/>
            <person name="Guillou S."/>
            <person name="Cros-Aarteil S."/>
            <person name="Calhoun S."/>
            <person name="Haridas S."/>
            <person name="Kuo A."/>
            <person name="Mondo S."/>
            <person name="Pangilinan J."/>
            <person name="Riley R."/>
            <person name="LaButti K."/>
            <person name="Andreopoulos B."/>
            <person name="Lipzen A."/>
            <person name="Chen C."/>
            <person name="Yan M."/>
            <person name="Daum C."/>
            <person name="Ng V."/>
            <person name="Clum A."/>
            <person name="Steindorff A."/>
            <person name="Ohm R.A."/>
            <person name="Martin F."/>
            <person name="Silar P."/>
            <person name="Natvig D.O."/>
            <person name="Lalanne C."/>
            <person name="Gautier V."/>
            <person name="Ament-Velasquez S.L."/>
            <person name="Kruys A."/>
            <person name="Hutchinson M.I."/>
            <person name="Powell A.J."/>
            <person name="Barry K."/>
            <person name="Miller A.N."/>
            <person name="Grigoriev I.V."/>
            <person name="Debuchy R."/>
            <person name="Gladieux P."/>
            <person name="Hiltunen Thoren M."/>
            <person name="Johannesson H."/>
        </authorList>
    </citation>
    <scope>NUCLEOTIDE SEQUENCE</scope>
    <source>
        <strain evidence="3">PSN309</strain>
    </source>
</reference>
<evidence type="ECO:0000313" key="3">
    <source>
        <dbReference type="EMBL" id="KAK4185203.1"/>
    </source>
</evidence>
<gene>
    <name evidence="3" type="ORF">QBC35DRAFT_22818</name>
</gene>
<protein>
    <recommendedName>
        <fullName evidence="5">MARVEL domain-containing protein</fullName>
    </recommendedName>
</protein>
<reference evidence="3" key="2">
    <citation type="submission" date="2023-05" db="EMBL/GenBank/DDBJ databases">
        <authorList>
            <consortium name="Lawrence Berkeley National Laboratory"/>
            <person name="Steindorff A."/>
            <person name="Hensen N."/>
            <person name="Bonometti L."/>
            <person name="Westerberg I."/>
            <person name="Brannstrom I.O."/>
            <person name="Guillou S."/>
            <person name="Cros-Aarteil S."/>
            <person name="Calhoun S."/>
            <person name="Haridas S."/>
            <person name="Kuo A."/>
            <person name="Mondo S."/>
            <person name="Pangilinan J."/>
            <person name="Riley R."/>
            <person name="Labutti K."/>
            <person name="Andreopoulos B."/>
            <person name="Lipzen A."/>
            <person name="Chen C."/>
            <person name="Yanf M."/>
            <person name="Daum C."/>
            <person name="Ng V."/>
            <person name="Clum A."/>
            <person name="Ohm R."/>
            <person name="Martin F."/>
            <person name="Silar P."/>
            <person name="Natvig D."/>
            <person name="Lalanne C."/>
            <person name="Gautier V."/>
            <person name="Ament-Velasquez S.L."/>
            <person name="Kruys A."/>
            <person name="Hutchinson M.I."/>
            <person name="Powell A.J."/>
            <person name="Barry K."/>
            <person name="Miller A.N."/>
            <person name="Grigoriev I.V."/>
            <person name="Debuchy R."/>
            <person name="Gladieux P."/>
            <person name="Thoren M.H."/>
            <person name="Johannesson H."/>
        </authorList>
    </citation>
    <scope>NUCLEOTIDE SEQUENCE</scope>
    <source>
        <strain evidence="3">PSN309</strain>
    </source>
</reference>
<feature type="compositionally biased region" description="Low complexity" evidence="1">
    <location>
        <begin position="260"/>
        <end position="272"/>
    </location>
</feature>
<accession>A0AAN6WP55</accession>